<proteinExistence type="predicted"/>
<comment type="caution">
    <text evidence="1">The sequence shown here is derived from an EMBL/GenBank/DDBJ whole genome shotgun (WGS) entry which is preliminary data.</text>
</comment>
<dbReference type="Proteomes" id="UP000177565">
    <property type="component" value="Unassembled WGS sequence"/>
</dbReference>
<dbReference type="EMBL" id="MHRQ01000012">
    <property type="protein sequence ID" value="OHA27066.1"/>
    <property type="molecule type" value="Genomic_DNA"/>
</dbReference>
<evidence type="ECO:0000313" key="1">
    <source>
        <dbReference type="EMBL" id="OHA27066.1"/>
    </source>
</evidence>
<sequence>MKSTNTKKPFSLEEFIAKIAVARKEGGVDLSTTEDLSLAVMNLISLEEHFFFTAMKTGKDEYHDTATEVRRMRTQLLAELMPDHEGETWCASKHLLSATMRLIEVGNKLQSEGMKEKAGEVFKKAYHVYSIFWALKLKLISVKSVPNVSPDSVRLEDLVSKLADCCKE</sequence>
<reference evidence="1 2" key="1">
    <citation type="journal article" date="2016" name="Nat. Commun.">
        <title>Thousands of microbial genomes shed light on interconnected biogeochemical processes in an aquifer system.</title>
        <authorList>
            <person name="Anantharaman K."/>
            <person name="Brown C.T."/>
            <person name="Hug L.A."/>
            <person name="Sharon I."/>
            <person name="Castelle C.J."/>
            <person name="Probst A.J."/>
            <person name="Thomas B.C."/>
            <person name="Singh A."/>
            <person name="Wilkins M.J."/>
            <person name="Karaoz U."/>
            <person name="Brodie E.L."/>
            <person name="Williams K.H."/>
            <person name="Hubbard S.S."/>
            <person name="Banfield J.F."/>
        </authorList>
    </citation>
    <scope>NUCLEOTIDE SEQUENCE [LARGE SCALE GENOMIC DNA]</scope>
</reference>
<evidence type="ECO:0000313" key="2">
    <source>
        <dbReference type="Proteomes" id="UP000177565"/>
    </source>
</evidence>
<protein>
    <submittedName>
        <fullName evidence="1">Uncharacterized protein</fullName>
    </submittedName>
</protein>
<accession>A0A1G2MT81</accession>
<gene>
    <name evidence="1" type="ORF">A3C06_01030</name>
</gene>
<dbReference type="STRING" id="1802312.A3C06_01030"/>
<organism evidence="1 2">
    <name type="scientific">Candidatus Taylorbacteria bacterium RIFCSPHIGHO2_02_FULL_46_13</name>
    <dbReference type="NCBI Taxonomy" id="1802312"/>
    <lineage>
        <taxon>Bacteria</taxon>
        <taxon>Candidatus Tayloriibacteriota</taxon>
    </lineage>
</organism>
<dbReference type="AlphaFoldDB" id="A0A1G2MT81"/>
<name>A0A1G2MT81_9BACT</name>